<dbReference type="Proteomes" id="UP001634393">
    <property type="component" value="Unassembled WGS sequence"/>
</dbReference>
<dbReference type="InterPro" id="IPR025886">
    <property type="entry name" value="PP2-like"/>
</dbReference>
<dbReference type="AlphaFoldDB" id="A0ABD3SVI9"/>
<dbReference type="EMBL" id="JBJXBP010000005">
    <property type="protein sequence ID" value="KAL3828371.1"/>
    <property type="molecule type" value="Genomic_DNA"/>
</dbReference>
<feature type="domain" description="F-box" evidence="1">
    <location>
        <begin position="1"/>
        <end position="47"/>
    </location>
</feature>
<sequence length="251" mass="28612">MDPFAKLPEGCISEILSFTSALDSLRSTVVSKDFKNAAESNHVWTKFMPLDYQEIISTSVSPVKYASIKDLYFNLSHSPILINGGKMSFCLDKRNGKKCFMIGAKDLLISWKGCWDFTSHANSRFSEVAELRSIGWIHIQGKIKTRMLSENTTYAAYLVFWLGKMDGLRSAATVIRFVNYREKDNTRKEQFESRETGKIARKRRDGWIEIEMGKFYNSNGDNGEVEAWLIEINSPYGKSGLIVEGIEFRPV</sequence>
<protein>
    <recommendedName>
        <fullName evidence="1">F-box domain-containing protein</fullName>
    </recommendedName>
</protein>
<gene>
    <name evidence="2" type="ORF">ACJIZ3_017173</name>
</gene>
<name>A0ABD3SVI9_9LAMI</name>
<organism evidence="2 3">
    <name type="scientific">Penstemon smallii</name>
    <dbReference type="NCBI Taxonomy" id="265156"/>
    <lineage>
        <taxon>Eukaryota</taxon>
        <taxon>Viridiplantae</taxon>
        <taxon>Streptophyta</taxon>
        <taxon>Embryophyta</taxon>
        <taxon>Tracheophyta</taxon>
        <taxon>Spermatophyta</taxon>
        <taxon>Magnoliopsida</taxon>
        <taxon>eudicotyledons</taxon>
        <taxon>Gunneridae</taxon>
        <taxon>Pentapetalae</taxon>
        <taxon>asterids</taxon>
        <taxon>lamiids</taxon>
        <taxon>Lamiales</taxon>
        <taxon>Plantaginaceae</taxon>
        <taxon>Cheloneae</taxon>
        <taxon>Penstemon</taxon>
    </lineage>
</organism>
<proteinExistence type="predicted"/>
<dbReference type="PANTHER" id="PTHR32278">
    <property type="entry name" value="F-BOX DOMAIN-CONTAINING PROTEIN"/>
    <property type="match status" value="1"/>
</dbReference>
<evidence type="ECO:0000313" key="2">
    <source>
        <dbReference type="EMBL" id="KAL3828371.1"/>
    </source>
</evidence>
<dbReference type="Pfam" id="PF00646">
    <property type="entry name" value="F-box"/>
    <property type="match status" value="1"/>
</dbReference>
<dbReference type="PROSITE" id="PS50181">
    <property type="entry name" value="FBOX"/>
    <property type="match status" value="1"/>
</dbReference>
<dbReference type="InterPro" id="IPR001810">
    <property type="entry name" value="F-box_dom"/>
</dbReference>
<comment type="caution">
    <text evidence="2">The sequence shown here is derived from an EMBL/GenBank/DDBJ whole genome shotgun (WGS) entry which is preliminary data.</text>
</comment>
<evidence type="ECO:0000259" key="1">
    <source>
        <dbReference type="PROSITE" id="PS50181"/>
    </source>
</evidence>
<evidence type="ECO:0000313" key="3">
    <source>
        <dbReference type="Proteomes" id="UP001634393"/>
    </source>
</evidence>
<keyword evidence="3" id="KW-1185">Reference proteome</keyword>
<dbReference type="SUPFAM" id="SSF81383">
    <property type="entry name" value="F-box domain"/>
    <property type="match status" value="1"/>
</dbReference>
<dbReference type="CDD" id="cd22162">
    <property type="entry name" value="F-box_AtSKIP3-like"/>
    <property type="match status" value="1"/>
</dbReference>
<dbReference type="Gene3D" id="1.20.1280.50">
    <property type="match status" value="1"/>
</dbReference>
<dbReference type="PANTHER" id="PTHR32278:SF116">
    <property type="entry name" value="F-BOX PROTEIN PP2-B10-LIKE"/>
    <property type="match status" value="1"/>
</dbReference>
<dbReference type="Pfam" id="PF14299">
    <property type="entry name" value="PP2"/>
    <property type="match status" value="1"/>
</dbReference>
<dbReference type="InterPro" id="IPR036047">
    <property type="entry name" value="F-box-like_dom_sf"/>
</dbReference>
<accession>A0ABD3SVI9</accession>
<reference evidence="2 3" key="1">
    <citation type="submission" date="2024-12" db="EMBL/GenBank/DDBJ databases">
        <title>The unique morphological basis and parallel evolutionary history of personate flowers in Penstemon.</title>
        <authorList>
            <person name="Depatie T.H."/>
            <person name="Wessinger C.A."/>
        </authorList>
    </citation>
    <scope>NUCLEOTIDE SEQUENCE [LARGE SCALE GENOMIC DNA]</scope>
    <source>
        <strain evidence="2">WTNN_2</strain>
        <tissue evidence="2">Leaf</tissue>
    </source>
</reference>